<proteinExistence type="predicted"/>
<dbReference type="PANTHER" id="PTHR34258:SF1">
    <property type="entry name" value="ARMADILLO-LIKE HELICAL DOMAIN CONTAINING PROTEIN 1"/>
    <property type="match status" value="1"/>
</dbReference>
<dbReference type="GeneID" id="101699123"/>
<dbReference type="Pfam" id="PF17741">
    <property type="entry name" value="DUF5578"/>
    <property type="match status" value="1"/>
</dbReference>
<protein>
    <submittedName>
        <fullName evidence="2">Uncharacterized protein C1orf228 homolog isoform X3</fullName>
    </submittedName>
</protein>
<sequence>MTSIKEQAAIGRLLSFLQEWDNAGKVARGHILDNFVETNQGKTGPELEHEFSQGASLFLVRLTTYLRITYMTGLGLEKLLRSIGIFLSAVSSNRYLIEFLEVGGVLTLLEILGLEKIKEEDKKESIKLLQFIANSGRKYKELICESYGVRSIAEFLAKSKSEETQEEVQILLDSLVHGNPKYQNQVYKGLIALLPCTSPKAQQLALQTLRTAQLIVGTTHPSIVDCVLKVLGTMHLEVQYEESPLLQLTVHLPVFLQQAAAAKAIGVLARGSMSIAQEMLHLHVVRSLMAAMGNTDHTNSQRLASLTLQFFVQTFPVVEEHVRRSMGEELYQLFLSHGEDLYMEIDSIQADILVVNQVNVVQALDLYDISSGNLNFFCGPGDPSQMAYVTDFQKDGAESKE</sequence>
<dbReference type="SUPFAM" id="SSF48371">
    <property type="entry name" value="ARM repeat"/>
    <property type="match status" value="1"/>
</dbReference>
<dbReference type="PANTHER" id="PTHR34258">
    <property type="entry name" value="ARMADILLO-LIKE HELICAL DOMAIN CONTAINING PROTEIN 1"/>
    <property type="match status" value="1"/>
</dbReference>
<dbReference type="AlphaFoldDB" id="A0AAX6SBB2"/>
<gene>
    <name evidence="2" type="primary">CUNH1orf228</name>
</gene>
<evidence type="ECO:0000313" key="2">
    <source>
        <dbReference type="RefSeq" id="XP_021106410.1"/>
    </source>
</evidence>
<dbReference type="CTD" id="339541"/>
<dbReference type="InterPro" id="IPR011989">
    <property type="entry name" value="ARM-like"/>
</dbReference>
<keyword evidence="1" id="KW-1185">Reference proteome</keyword>
<evidence type="ECO:0000313" key="1">
    <source>
        <dbReference type="Proteomes" id="UP000694906"/>
    </source>
</evidence>
<dbReference type="Proteomes" id="UP000694906">
    <property type="component" value="Unplaced"/>
</dbReference>
<organism evidence="1 2">
    <name type="scientific">Heterocephalus glaber</name>
    <name type="common">Naked mole rat</name>
    <dbReference type="NCBI Taxonomy" id="10181"/>
    <lineage>
        <taxon>Eukaryota</taxon>
        <taxon>Metazoa</taxon>
        <taxon>Chordata</taxon>
        <taxon>Craniata</taxon>
        <taxon>Vertebrata</taxon>
        <taxon>Euteleostomi</taxon>
        <taxon>Mammalia</taxon>
        <taxon>Eutheria</taxon>
        <taxon>Euarchontoglires</taxon>
        <taxon>Glires</taxon>
        <taxon>Rodentia</taxon>
        <taxon>Hystricomorpha</taxon>
        <taxon>Bathyergidae</taxon>
        <taxon>Heterocephalus</taxon>
    </lineage>
</organism>
<dbReference type="Gene3D" id="1.25.10.10">
    <property type="entry name" value="Leucine-rich Repeat Variant"/>
    <property type="match status" value="1"/>
</dbReference>
<accession>A0AAX6SBB2</accession>
<dbReference type="RefSeq" id="XP_021106410.1">
    <property type="nucleotide sequence ID" value="XM_021250751.1"/>
</dbReference>
<dbReference type="InterPro" id="IPR041090">
    <property type="entry name" value="DUF5578"/>
</dbReference>
<reference evidence="2" key="1">
    <citation type="submission" date="2025-08" db="UniProtKB">
        <authorList>
            <consortium name="RefSeq"/>
        </authorList>
    </citation>
    <scope>IDENTIFICATION</scope>
</reference>
<name>A0AAX6SBB2_HETGA</name>
<dbReference type="InterPro" id="IPR016024">
    <property type="entry name" value="ARM-type_fold"/>
</dbReference>